<dbReference type="InterPro" id="IPR011992">
    <property type="entry name" value="EF-hand-dom_pair"/>
</dbReference>
<evidence type="ECO:0000256" key="2">
    <source>
        <dbReference type="ARBA" id="ARBA00022737"/>
    </source>
</evidence>
<dbReference type="AlphaFoldDB" id="A0A0N4U451"/>
<dbReference type="Pfam" id="PF13833">
    <property type="entry name" value="EF-hand_8"/>
    <property type="match status" value="1"/>
</dbReference>
<evidence type="ECO:0000313" key="5">
    <source>
        <dbReference type="EMBL" id="VDN55932.1"/>
    </source>
</evidence>
<dbReference type="PANTHER" id="PTHR23055:SF167">
    <property type="entry name" value="EF-HAND DOMAIN-CONTAINING PROTEIN"/>
    <property type="match status" value="1"/>
</dbReference>
<dbReference type="InterPro" id="IPR018247">
    <property type="entry name" value="EF_Hand_1_Ca_BS"/>
</dbReference>
<reference evidence="8" key="1">
    <citation type="submission" date="2017-02" db="UniProtKB">
        <authorList>
            <consortium name="WormBaseParasite"/>
        </authorList>
    </citation>
    <scope>IDENTIFICATION</scope>
</reference>
<keyword evidence="1" id="KW-0479">Metal-binding</keyword>
<dbReference type="OrthoDB" id="191686at2759"/>
<dbReference type="WBParaSite" id="DME_0000154501-mRNA-1">
    <property type="protein sequence ID" value="DME_0000154501-mRNA-1"/>
    <property type="gene ID" value="DME_0000154501"/>
</dbReference>
<evidence type="ECO:0000313" key="6">
    <source>
        <dbReference type="Proteomes" id="UP000038040"/>
    </source>
</evidence>
<dbReference type="InterPro" id="IPR028846">
    <property type="entry name" value="Recoverin"/>
</dbReference>
<dbReference type="SUPFAM" id="SSF47473">
    <property type="entry name" value="EF-hand"/>
    <property type="match status" value="1"/>
</dbReference>
<dbReference type="PRINTS" id="PR00450">
    <property type="entry name" value="RECOVERIN"/>
</dbReference>
<dbReference type="PROSITE" id="PS50222">
    <property type="entry name" value="EF_HAND_2"/>
    <property type="match status" value="2"/>
</dbReference>
<name>A0A0N4U451_DRAME</name>
<organism evidence="6 8">
    <name type="scientific">Dracunculus medinensis</name>
    <name type="common">Guinea worm</name>
    <dbReference type="NCBI Taxonomy" id="318479"/>
    <lineage>
        <taxon>Eukaryota</taxon>
        <taxon>Metazoa</taxon>
        <taxon>Ecdysozoa</taxon>
        <taxon>Nematoda</taxon>
        <taxon>Chromadorea</taxon>
        <taxon>Rhabditida</taxon>
        <taxon>Spirurina</taxon>
        <taxon>Dracunculoidea</taxon>
        <taxon>Dracunculidae</taxon>
        <taxon>Dracunculus</taxon>
    </lineage>
</organism>
<evidence type="ECO:0000256" key="1">
    <source>
        <dbReference type="ARBA" id="ARBA00022723"/>
    </source>
</evidence>
<proteinExistence type="predicted"/>
<dbReference type="Gene3D" id="1.10.238.10">
    <property type="entry name" value="EF-hand"/>
    <property type="match status" value="1"/>
</dbReference>
<keyword evidence="7" id="KW-1185">Reference proteome</keyword>
<protein>
    <submittedName>
        <fullName evidence="8">EF-hand domain-containing protein</fullName>
    </submittedName>
</protein>
<dbReference type="Pfam" id="PF13499">
    <property type="entry name" value="EF-hand_7"/>
    <property type="match status" value="1"/>
</dbReference>
<dbReference type="InterPro" id="IPR002048">
    <property type="entry name" value="EF_hand_dom"/>
</dbReference>
<feature type="domain" description="EF-hand" evidence="4">
    <location>
        <begin position="161"/>
        <end position="196"/>
    </location>
</feature>
<dbReference type="Proteomes" id="UP000274756">
    <property type="component" value="Unassembled WGS sequence"/>
</dbReference>
<accession>A0A0N4U451</accession>
<dbReference type="PANTHER" id="PTHR23055">
    <property type="entry name" value="CALCIUM BINDING PROTEINS"/>
    <property type="match status" value="1"/>
</dbReference>
<dbReference type="GO" id="GO:0005509">
    <property type="term" value="F:calcium ion binding"/>
    <property type="evidence" value="ECO:0007669"/>
    <property type="project" value="InterPro"/>
</dbReference>
<keyword evidence="3" id="KW-0106">Calcium</keyword>
<dbReference type="SMART" id="SM00054">
    <property type="entry name" value="EFh"/>
    <property type="match status" value="3"/>
</dbReference>
<evidence type="ECO:0000259" key="4">
    <source>
        <dbReference type="PROSITE" id="PS50222"/>
    </source>
</evidence>
<dbReference type="PROSITE" id="PS00018">
    <property type="entry name" value="EF_HAND_1"/>
    <property type="match status" value="1"/>
</dbReference>
<dbReference type="CDD" id="cd00051">
    <property type="entry name" value="EFh"/>
    <property type="match status" value="2"/>
</dbReference>
<dbReference type="EMBL" id="UYYG01001153">
    <property type="protein sequence ID" value="VDN55932.1"/>
    <property type="molecule type" value="Genomic_DNA"/>
</dbReference>
<evidence type="ECO:0000313" key="8">
    <source>
        <dbReference type="WBParaSite" id="DME_0000154501-mRNA-1"/>
    </source>
</evidence>
<dbReference type="STRING" id="318479.A0A0N4U451"/>
<feature type="domain" description="EF-hand" evidence="4">
    <location>
        <begin position="71"/>
        <end position="112"/>
    </location>
</feature>
<gene>
    <name evidence="5" type="ORF">DME_LOCUS5905</name>
</gene>
<evidence type="ECO:0000256" key="3">
    <source>
        <dbReference type="ARBA" id="ARBA00022837"/>
    </source>
</evidence>
<dbReference type="Proteomes" id="UP000038040">
    <property type="component" value="Unplaced"/>
</dbReference>
<evidence type="ECO:0000313" key="7">
    <source>
        <dbReference type="Proteomes" id="UP000274756"/>
    </source>
</evidence>
<sequence>MLSTLVKDDFSVDQLTPYCRPESISKICKLTKFSSKEVKFIYRAFKQGYPCGTITLEQFQQIYAQFFPFGNSRKYAEYVFRTFDRDDNGKINFEVSLKDKEFITGLSIISRGTVVAKMEWIFDLYDINRRGLISPDGLFRVIHSIYQLLGRNIIPPVDRHIIETHVFDVFKRMDKNNDGIVTRQEFLSTLLKDEALCQSFKYFDTRF</sequence>
<keyword evidence="2" id="KW-0677">Repeat</keyword>
<reference evidence="5 7" key="2">
    <citation type="submission" date="2018-11" db="EMBL/GenBank/DDBJ databases">
        <authorList>
            <consortium name="Pathogen Informatics"/>
        </authorList>
    </citation>
    <scope>NUCLEOTIDE SEQUENCE [LARGE SCALE GENOMIC DNA]</scope>
</reference>